<proteinExistence type="predicted"/>
<comment type="caution">
    <text evidence="1">The sequence shown here is derived from an EMBL/GenBank/DDBJ whole genome shotgun (WGS) entry which is preliminary data.</text>
</comment>
<organism evidence="1 2">
    <name type="scientific">Caerostris extrusa</name>
    <name type="common">Bark spider</name>
    <name type="synonym">Caerostris bankana</name>
    <dbReference type="NCBI Taxonomy" id="172846"/>
    <lineage>
        <taxon>Eukaryota</taxon>
        <taxon>Metazoa</taxon>
        <taxon>Ecdysozoa</taxon>
        <taxon>Arthropoda</taxon>
        <taxon>Chelicerata</taxon>
        <taxon>Arachnida</taxon>
        <taxon>Araneae</taxon>
        <taxon>Araneomorphae</taxon>
        <taxon>Entelegynae</taxon>
        <taxon>Araneoidea</taxon>
        <taxon>Araneidae</taxon>
        <taxon>Caerostris</taxon>
    </lineage>
</organism>
<accession>A0AAV4N206</accession>
<evidence type="ECO:0000313" key="1">
    <source>
        <dbReference type="EMBL" id="GIX78458.1"/>
    </source>
</evidence>
<dbReference type="AlphaFoldDB" id="A0AAV4N206"/>
<evidence type="ECO:0008006" key="3">
    <source>
        <dbReference type="Google" id="ProtNLM"/>
    </source>
</evidence>
<keyword evidence="2" id="KW-1185">Reference proteome</keyword>
<name>A0AAV4N206_CAEEX</name>
<dbReference type="Proteomes" id="UP001054945">
    <property type="component" value="Unassembled WGS sequence"/>
</dbReference>
<protein>
    <recommendedName>
        <fullName evidence="3">Secreted protein</fullName>
    </recommendedName>
</protein>
<reference evidence="1 2" key="1">
    <citation type="submission" date="2021-06" db="EMBL/GenBank/DDBJ databases">
        <title>Caerostris extrusa draft genome.</title>
        <authorList>
            <person name="Kono N."/>
            <person name="Arakawa K."/>
        </authorList>
    </citation>
    <scope>NUCLEOTIDE SEQUENCE [LARGE SCALE GENOMIC DNA]</scope>
</reference>
<dbReference type="EMBL" id="BPLR01020412">
    <property type="protein sequence ID" value="GIX78458.1"/>
    <property type="molecule type" value="Genomic_DNA"/>
</dbReference>
<sequence>MEDRKRKESCAEADLCMFLFSAAAAAHTFFHFLCDAGSEIGIVLPKPQKRKFSAPIPLALKSLIIFNGHQFARTVCYLILCITS</sequence>
<evidence type="ECO:0000313" key="2">
    <source>
        <dbReference type="Proteomes" id="UP001054945"/>
    </source>
</evidence>
<gene>
    <name evidence="1" type="ORF">CEXT_635851</name>
</gene>